<keyword evidence="7" id="KW-1185">Reference proteome</keyword>
<dbReference type="SUPFAM" id="SSF81301">
    <property type="entry name" value="Nucleotidyltransferase"/>
    <property type="match status" value="1"/>
</dbReference>
<accession>A0ABR1ZYD5</accession>
<comment type="caution">
    <text evidence="6">The sequence shown here is derived from an EMBL/GenBank/DDBJ whole genome shotgun (WGS) entry which is preliminary data.</text>
</comment>
<sequence>MCRICQFFPTVPQSPLSLSSLFSAQYIKQLRVAGGWVRDKLLGKECYDIDIALDNMLGSEFVDKVQEYLSSTGEVAQGLAVIPSFFSCIYTT</sequence>
<dbReference type="InterPro" id="IPR043519">
    <property type="entry name" value="NT_sf"/>
</dbReference>
<evidence type="ECO:0000256" key="1">
    <source>
        <dbReference type="ARBA" id="ARBA00007265"/>
    </source>
</evidence>
<organism evidence="6 7">
    <name type="scientific">Hibiscus sabdariffa</name>
    <name type="common">roselle</name>
    <dbReference type="NCBI Taxonomy" id="183260"/>
    <lineage>
        <taxon>Eukaryota</taxon>
        <taxon>Viridiplantae</taxon>
        <taxon>Streptophyta</taxon>
        <taxon>Embryophyta</taxon>
        <taxon>Tracheophyta</taxon>
        <taxon>Spermatophyta</taxon>
        <taxon>Magnoliopsida</taxon>
        <taxon>eudicotyledons</taxon>
        <taxon>Gunneridae</taxon>
        <taxon>Pentapetalae</taxon>
        <taxon>rosids</taxon>
        <taxon>malvids</taxon>
        <taxon>Malvales</taxon>
        <taxon>Malvaceae</taxon>
        <taxon>Malvoideae</taxon>
        <taxon>Hibiscus</taxon>
    </lineage>
</organism>
<evidence type="ECO:0000313" key="6">
    <source>
        <dbReference type="EMBL" id="KAK8485722.1"/>
    </source>
</evidence>
<dbReference type="PANTHER" id="PTHR13734">
    <property type="entry name" value="TRNA-NUCLEOTIDYLTRANSFERASE"/>
    <property type="match status" value="1"/>
</dbReference>
<evidence type="ECO:0000259" key="5">
    <source>
        <dbReference type="Pfam" id="PF01743"/>
    </source>
</evidence>
<evidence type="ECO:0000256" key="2">
    <source>
        <dbReference type="ARBA" id="ARBA00022679"/>
    </source>
</evidence>
<proteinExistence type="inferred from homology"/>
<protein>
    <recommendedName>
        <fullName evidence="5">Poly A polymerase head domain-containing protein</fullName>
    </recommendedName>
</protein>
<name>A0ABR1ZYD5_9ROSI</name>
<feature type="domain" description="Poly A polymerase head" evidence="5">
    <location>
        <begin position="30"/>
        <end position="80"/>
    </location>
</feature>
<dbReference type="PANTHER" id="PTHR13734:SF5">
    <property type="entry name" value="CCA TRNA NUCLEOTIDYLTRANSFERASE, MITOCHONDRIAL"/>
    <property type="match status" value="1"/>
</dbReference>
<dbReference type="Pfam" id="PF01743">
    <property type="entry name" value="PolyA_pol"/>
    <property type="match status" value="1"/>
</dbReference>
<evidence type="ECO:0000256" key="3">
    <source>
        <dbReference type="ARBA" id="ARBA00022884"/>
    </source>
</evidence>
<reference evidence="6 7" key="1">
    <citation type="journal article" date="2024" name="G3 (Bethesda)">
        <title>Genome assembly of Hibiscus sabdariffa L. provides insights into metabolisms of medicinal natural products.</title>
        <authorList>
            <person name="Kim T."/>
        </authorList>
    </citation>
    <scope>NUCLEOTIDE SEQUENCE [LARGE SCALE GENOMIC DNA]</scope>
    <source>
        <strain evidence="6">TK-2024</strain>
        <tissue evidence="6">Old leaves</tissue>
    </source>
</reference>
<keyword evidence="2 4" id="KW-0808">Transferase</keyword>
<evidence type="ECO:0000256" key="4">
    <source>
        <dbReference type="RuleBase" id="RU003953"/>
    </source>
</evidence>
<dbReference type="Gene3D" id="3.30.460.10">
    <property type="entry name" value="Beta Polymerase, domain 2"/>
    <property type="match status" value="1"/>
</dbReference>
<evidence type="ECO:0000313" key="7">
    <source>
        <dbReference type="Proteomes" id="UP001396334"/>
    </source>
</evidence>
<keyword evidence="3 4" id="KW-0694">RNA-binding</keyword>
<dbReference type="InterPro" id="IPR002646">
    <property type="entry name" value="PolA_pol_head_dom"/>
</dbReference>
<comment type="similarity">
    <text evidence="1 4">Belongs to the tRNA nucleotidyltransferase/poly(A) polymerase family.</text>
</comment>
<dbReference type="Proteomes" id="UP001396334">
    <property type="component" value="Unassembled WGS sequence"/>
</dbReference>
<dbReference type="EMBL" id="JBBPBN010000481">
    <property type="protein sequence ID" value="KAK8485722.1"/>
    <property type="molecule type" value="Genomic_DNA"/>
</dbReference>
<gene>
    <name evidence="6" type="ORF">V6N11_063481</name>
</gene>